<dbReference type="Proteomes" id="UP000245753">
    <property type="component" value="Unassembled WGS sequence"/>
</dbReference>
<comment type="caution">
    <text evidence="1">The sequence shown here is derived from an EMBL/GenBank/DDBJ whole genome shotgun (WGS) entry which is preliminary data.</text>
</comment>
<dbReference type="Pfam" id="PF09563">
    <property type="entry name" value="RE_LlaJI"/>
    <property type="match status" value="1"/>
</dbReference>
<keyword evidence="2" id="KW-1185">Reference proteome</keyword>
<sequence>MPAIQGDITAFVFRERHPYAVEDFQRARIRIRYDDELGASVDEETRGGDGEQAPESSLERTRKVIEYLQKLQIGDSFVLSPCKQREKAVASASRFQFTYVGLLSVSGYLFIVLPKYYQDITSDVLHGHGERILQEFPVILQTIRKYNNDPKHNGEMSGFAYAIDDNSGYDNVIELYRFLLEDYAEHGPYRSVRRMYEHNGSGEIDWNRTVHQMLPMYSDGAPVYTDFISMRSTADISTAISDIQQAMVSDISRRLTDSGIGELLQLPLSEPSKATLSDLGDFDVIRRILRKELRVQFVTRNRLLLQAMLRYLDGSAPGRILPMLAEGTCSFQLVWEDVCKVVFDDDERLHGTQPPRWEFDDPLDWCSGHTTRKRWLCDRASDADDVDVSEDSSEAEGSPLLPDVVTSNVDGSQLYILDAKYYVPKYSKPKKDASGDKNDLRRTTASIAHAPGLKDIVKQYFYLLALLPQENHDFDNVDDAESAEDSGAALNLTIAGNAFVMPGQIPIVIDGEDETLSAGDSLVPSGRRMVVARGCVYFPFMNQRLARLHGNGTPSAIMLFELDPEQALRWYLRGKDSARSQKLLKNMFGS</sequence>
<protein>
    <recommendedName>
        <fullName evidence="3">LlaJI family restriction endonuclease</fullName>
    </recommendedName>
</protein>
<evidence type="ECO:0000313" key="2">
    <source>
        <dbReference type="Proteomes" id="UP000245753"/>
    </source>
</evidence>
<dbReference type="RefSeq" id="WP_109137074.1">
    <property type="nucleotide sequence ID" value="NZ_QFFN01000008.1"/>
</dbReference>
<dbReference type="AlphaFoldDB" id="A0A2U2MT34"/>
<name>A0A2U2MT34_9BIFI</name>
<gene>
    <name evidence="1" type="ORF">DF200_04415</name>
</gene>
<reference evidence="1 2" key="1">
    <citation type="journal article" date="2018" name="Int. J. Syst. Evol. Microbiol.">
        <title>Bifidobacterium catulorum sp. nov., a novel taxon from the faeces of the baby common marmoset (Callithrix jacchus).</title>
        <authorList>
            <person name="Modesto M."/>
            <person name="Michelini S."/>
            <person name="Oki K."/>
            <person name="Biavati B."/>
            <person name="Watanabe K."/>
            <person name="Mattarelli P."/>
        </authorList>
    </citation>
    <scope>NUCLEOTIDE SEQUENCE [LARGE SCALE GENOMIC DNA]</scope>
    <source>
        <strain evidence="1 2">MRM 8.19</strain>
    </source>
</reference>
<accession>A0A2U2MT34</accession>
<dbReference type="EMBL" id="QFFN01000008">
    <property type="protein sequence ID" value="PWG60013.1"/>
    <property type="molecule type" value="Genomic_DNA"/>
</dbReference>
<proteinExistence type="predicted"/>
<dbReference type="InterPro" id="IPR018579">
    <property type="entry name" value="Restrct_endonuc_II_LlaJI"/>
</dbReference>
<organism evidence="1 2">
    <name type="scientific">Bifidobacterium catulorum</name>
    <dbReference type="NCBI Taxonomy" id="1630173"/>
    <lineage>
        <taxon>Bacteria</taxon>
        <taxon>Bacillati</taxon>
        <taxon>Actinomycetota</taxon>
        <taxon>Actinomycetes</taxon>
        <taxon>Bifidobacteriales</taxon>
        <taxon>Bifidobacteriaceae</taxon>
        <taxon>Bifidobacterium</taxon>
    </lineage>
</organism>
<evidence type="ECO:0008006" key="3">
    <source>
        <dbReference type="Google" id="ProtNLM"/>
    </source>
</evidence>
<dbReference type="OrthoDB" id="9811025at2"/>
<evidence type="ECO:0000313" key="1">
    <source>
        <dbReference type="EMBL" id="PWG60013.1"/>
    </source>
</evidence>